<evidence type="ECO:0000256" key="1">
    <source>
        <dbReference type="ARBA" id="ARBA00006814"/>
    </source>
</evidence>
<keyword evidence="4" id="KW-0378">Hydrolase</keyword>
<dbReference type="AlphaFoldDB" id="A0A498GYU4"/>
<evidence type="ECO:0000256" key="4">
    <source>
        <dbReference type="ARBA" id="ARBA00022801"/>
    </source>
</evidence>
<dbReference type="Gene3D" id="3.40.50.1450">
    <property type="entry name" value="HybD-like"/>
    <property type="match status" value="1"/>
</dbReference>
<evidence type="ECO:0000256" key="2">
    <source>
        <dbReference type="ARBA" id="ARBA00022670"/>
    </source>
</evidence>
<dbReference type="GO" id="GO:0004190">
    <property type="term" value="F:aspartic-type endopeptidase activity"/>
    <property type="evidence" value="ECO:0007669"/>
    <property type="project" value="UniProtKB-KW"/>
</dbReference>
<dbReference type="GO" id="GO:0016485">
    <property type="term" value="P:protein processing"/>
    <property type="evidence" value="ECO:0007669"/>
    <property type="project" value="TreeGrafter"/>
</dbReference>
<proteinExistence type="inferred from homology"/>
<gene>
    <name evidence="5" type="ORF">ABH15_11965</name>
</gene>
<keyword evidence="3" id="KW-0064">Aspartyl protease</keyword>
<dbReference type="GO" id="GO:0008047">
    <property type="term" value="F:enzyme activator activity"/>
    <property type="evidence" value="ECO:0007669"/>
    <property type="project" value="InterPro"/>
</dbReference>
<dbReference type="Proteomes" id="UP000290932">
    <property type="component" value="Unassembled WGS sequence"/>
</dbReference>
<evidence type="ECO:0000256" key="3">
    <source>
        <dbReference type="ARBA" id="ARBA00022750"/>
    </source>
</evidence>
<evidence type="ECO:0000313" key="5">
    <source>
        <dbReference type="EMBL" id="RXE55568.1"/>
    </source>
</evidence>
<sequence>MTETRRRVIACGNPLMGNDGAGASVLHLLMELNPEIDAVDGGTGGLGLIPLMEGYDKIVIVDAMVGIGERAGDVRVFREPPPVRHGTLALHEVGVGEAVTIARELGLALDVVTIGIEVGRVEQYSPVLDPAVEDGVKAAYALVLHELAE</sequence>
<accession>A0A498GYU4</accession>
<keyword evidence="6" id="KW-1185">Reference proteome</keyword>
<dbReference type="SUPFAM" id="SSF53163">
    <property type="entry name" value="HybD-like"/>
    <property type="match status" value="1"/>
</dbReference>
<evidence type="ECO:0000313" key="6">
    <source>
        <dbReference type="Proteomes" id="UP000290932"/>
    </source>
</evidence>
<dbReference type="InterPro" id="IPR023430">
    <property type="entry name" value="Pept_HybD-like_dom_sf"/>
</dbReference>
<reference evidence="5 6" key="1">
    <citation type="journal article" date="2015" name="Int. J. Syst. Evol. Microbiol.">
        <title>Methanoculleus taiwanensis sp. nov., a methanogen isolated from deep marine sediment at the deformation front area near Taiwan.</title>
        <authorList>
            <person name="Weng C.Y."/>
            <person name="Chen S.C."/>
            <person name="Lai M.C."/>
            <person name="Wu S.Y."/>
            <person name="Lin S."/>
            <person name="Yang T.F."/>
            <person name="Chen P.C."/>
        </authorList>
    </citation>
    <scope>NUCLEOTIDE SEQUENCE [LARGE SCALE GENOMIC DNA]</scope>
    <source>
        <strain evidence="5 6">CYW4</strain>
    </source>
</reference>
<organism evidence="5 6">
    <name type="scientific">Methanoculleus taiwanensis</name>
    <dbReference type="NCBI Taxonomy" id="1550565"/>
    <lineage>
        <taxon>Archaea</taxon>
        <taxon>Methanobacteriati</taxon>
        <taxon>Methanobacteriota</taxon>
        <taxon>Stenosarchaea group</taxon>
        <taxon>Methanomicrobia</taxon>
        <taxon>Methanomicrobiales</taxon>
        <taxon>Methanomicrobiaceae</taxon>
        <taxon>Methanoculleus</taxon>
    </lineage>
</organism>
<comment type="similarity">
    <text evidence="1">Belongs to the peptidase A31 family.</text>
</comment>
<dbReference type="PANTHER" id="PTHR30302">
    <property type="entry name" value="HYDROGENASE 1 MATURATION PROTEASE"/>
    <property type="match status" value="1"/>
</dbReference>
<dbReference type="PANTHER" id="PTHR30302:SF1">
    <property type="entry name" value="HYDROGENASE 2 MATURATION PROTEASE"/>
    <property type="match status" value="1"/>
</dbReference>
<dbReference type="InterPro" id="IPR000671">
    <property type="entry name" value="Peptidase_A31"/>
</dbReference>
<dbReference type="NCBIfam" id="TIGR00072">
    <property type="entry name" value="hydrog_prot"/>
    <property type="match status" value="1"/>
</dbReference>
<comment type="caution">
    <text evidence="5">The sequence shown here is derived from an EMBL/GenBank/DDBJ whole genome shotgun (WGS) entry which is preliminary data.</text>
</comment>
<protein>
    <submittedName>
        <fullName evidence="5">Hydrogenase maturation protease</fullName>
    </submittedName>
</protein>
<dbReference type="CDD" id="cd00518">
    <property type="entry name" value="H2MP"/>
    <property type="match status" value="1"/>
</dbReference>
<dbReference type="Pfam" id="PF01750">
    <property type="entry name" value="HycI"/>
    <property type="match status" value="1"/>
</dbReference>
<keyword evidence="2 5" id="KW-0645">Protease</keyword>
<dbReference type="PRINTS" id="PR00446">
    <property type="entry name" value="HYDRGNUPTAKE"/>
</dbReference>
<dbReference type="EMBL" id="LHQS01000003">
    <property type="protein sequence ID" value="RXE55568.1"/>
    <property type="molecule type" value="Genomic_DNA"/>
</dbReference>
<name>A0A498GYU4_9EURY</name>